<dbReference type="EMBL" id="JFZA02000056">
    <property type="protein sequence ID" value="KFG88613.1"/>
    <property type="molecule type" value="Genomic_DNA"/>
</dbReference>
<organism evidence="3 4">
    <name type="scientific">Sphingobium herbicidovorans (strain ATCC 700291 / DSM 11019 / CCUG 56400 / KCTC 2939 / LMG 18315 / NBRC 16415 / MH)</name>
    <name type="common">Sphingomonas herbicidovorans</name>
    <dbReference type="NCBI Taxonomy" id="1219045"/>
    <lineage>
        <taxon>Bacteria</taxon>
        <taxon>Pseudomonadati</taxon>
        <taxon>Pseudomonadota</taxon>
        <taxon>Alphaproteobacteria</taxon>
        <taxon>Sphingomonadales</taxon>
        <taxon>Sphingomonadaceae</taxon>
        <taxon>Sphingobium</taxon>
    </lineage>
</organism>
<dbReference type="GO" id="GO:0005694">
    <property type="term" value="C:chromosome"/>
    <property type="evidence" value="ECO:0007669"/>
    <property type="project" value="TreeGrafter"/>
</dbReference>
<feature type="compositionally biased region" description="Low complexity" evidence="1">
    <location>
        <begin position="609"/>
        <end position="621"/>
    </location>
</feature>
<dbReference type="Proteomes" id="UP000024284">
    <property type="component" value="Unassembled WGS sequence"/>
</dbReference>
<evidence type="ECO:0000259" key="2">
    <source>
        <dbReference type="SMART" id="SM00470"/>
    </source>
</evidence>
<feature type="domain" description="ParB-like N-terminal" evidence="2">
    <location>
        <begin position="4"/>
        <end position="101"/>
    </location>
</feature>
<protein>
    <submittedName>
        <fullName evidence="3">ParB-like protein</fullName>
    </submittedName>
</protein>
<dbReference type="PANTHER" id="PTHR33375">
    <property type="entry name" value="CHROMOSOME-PARTITIONING PROTEIN PARB-RELATED"/>
    <property type="match status" value="1"/>
</dbReference>
<dbReference type="SMART" id="SM00470">
    <property type="entry name" value="ParB"/>
    <property type="match status" value="1"/>
</dbReference>
<evidence type="ECO:0000256" key="1">
    <source>
        <dbReference type="SAM" id="MobiDB-lite"/>
    </source>
</evidence>
<dbReference type="Gene3D" id="1.10.10.2830">
    <property type="match status" value="1"/>
</dbReference>
<dbReference type="RefSeq" id="WP_077148359.1">
    <property type="nucleotide sequence ID" value="NZ_BCZD01000012.1"/>
</dbReference>
<reference evidence="3" key="1">
    <citation type="submission" date="2014-08" db="EMBL/GenBank/DDBJ databases">
        <title>Draft genome sequences of Sphingobium herbicidovorans.</title>
        <authorList>
            <person name="Gan H.M."/>
            <person name="Gan H.Y."/>
            <person name="Savka M.A."/>
        </authorList>
    </citation>
    <scope>NUCLEOTIDE SEQUENCE [LARGE SCALE GENOMIC DNA]</scope>
    <source>
        <strain evidence="3">NBRC 16415</strain>
    </source>
</reference>
<dbReference type="SUPFAM" id="SSF110849">
    <property type="entry name" value="ParB/Sulfiredoxin"/>
    <property type="match status" value="1"/>
</dbReference>
<feature type="region of interest" description="Disordered" evidence="1">
    <location>
        <begin position="311"/>
        <end position="330"/>
    </location>
</feature>
<gene>
    <name evidence="3" type="ORF">BV98_003447</name>
</gene>
<comment type="caution">
    <text evidence="3">The sequence shown here is derived from an EMBL/GenBank/DDBJ whole genome shotgun (WGS) entry which is preliminary data.</text>
</comment>
<dbReference type="AlphaFoldDB" id="A0A086P5E5"/>
<accession>A0A086P5E5</accession>
<dbReference type="InterPro" id="IPR003115">
    <property type="entry name" value="ParB_N"/>
</dbReference>
<feature type="region of interest" description="Disordered" evidence="1">
    <location>
        <begin position="582"/>
        <end position="621"/>
    </location>
</feature>
<feature type="compositionally biased region" description="Low complexity" evidence="1">
    <location>
        <begin position="583"/>
        <end position="599"/>
    </location>
</feature>
<dbReference type="InterPro" id="IPR036086">
    <property type="entry name" value="ParB/Sulfiredoxin_sf"/>
</dbReference>
<sequence>MKLDFIPLDKLSVDPANMRAKGRDPYVGDILPSIRKRGVLIPLLVRPGAEEGHHRVTAGRRRFTCANIVVREGGPARPLPCAILEEEDDADAIEASMLENLARVAPDEVSQWEAFVKLVKAGRKVEEIAADFAFEVPTVKRILALGNLLPRIRSLYRAGDIDQTTVKQLTLASKSQQTAWLALFDDPDAYCPKGLNLKGWLFGGHAIKAAHALFDVEEAKLAVIADLFDDERLVADADAFWTRQMAEVEARRAAYIEDGWSDVVILERAPRFHRWDHTQTSKRKGGRVYIEVHGTGEVEFHEGFLTDREAKSRAKAEAGPVTEKPGRPEVTSSMGTYIDLHRHAAVRAELAKHGGVALRAMAAHIIASADHYRVEVQSYVSAKDEVQESVETCGAEVMFDERRRAVLGVLGFDGEDLTVTARRSGHRQFAPIFARLLELPDPVVLEILAIVMGETLAAGSEAVEMIGQYLDVDMAKLWTPDAAFWNQIRDKEVLGKIVAEVAGDDVAAANSGQQAKVLKTIVADHLDGANGRPKVEGWVPRWMRFAPSAYTPRGGVGSVAAHDRMLHIIARAAEADAMREAEAAAVEAEADAGSGTATEADADTGDAGEGTAADGDTALAA</sequence>
<dbReference type="OrthoDB" id="9813122at2"/>
<dbReference type="GO" id="GO:0007059">
    <property type="term" value="P:chromosome segregation"/>
    <property type="evidence" value="ECO:0007669"/>
    <property type="project" value="TreeGrafter"/>
</dbReference>
<name>A0A086P5E5_SPHHM</name>
<evidence type="ECO:0000313" key="4">
    <source>
        <dbReference type="Proteomes" id="UP000024284"/>
    </source>
</evidence>
<dbReference type="Pfam" id="PF02195">
    <property type="entry name" value="ParB_N"/>
    <property type="match status" value="1"/>
</dbReference>
<dbReference type="Gene3D" id="3.90.1530.30">
    <property type="match status" value="1"/>
</dbReference>
<proteinExistence type="predicted"/>
<evidence type="ECO:0000313" key="3">
    <source>
        <dbReference type="EMBL" id="KFG88613.1"/>
    </source>
</evidence>
<dbReference type="InterPro" id="IPR050336">
    <property type="entry name" value="Chromosome_partition/occlusion"/>
</dbReference>
<dbReference type="PANTHER" id="PTHR33375:SF7">
    <property type="entry name" value="CHROMOSOME 2-PARTITIONING PROTEIN PARB-RELATED"/>
    <property type="match status" value="1"/>
</dbReference>
<dbReference type="eggNOG" id="COG1475">
    <property type="taxonomic scope" value="Bacteria"/>
</dbReference>
<dbReference type="STRING" id="76947.GCA_002080435_00177"/>
<dbReference type="PATRIC" id="fig|1219045.3.peg.3502"/>
<keyword evidence="4" id="KW-1185">Reference proteome</keyword>
<dbReference type="SUPFAM" id="SSF109709">
    <property type="entry name" value="KorB DNA-binding domain-like"/>
    <property type="match status" value="1"/>
</dbReference>